<reference evidence="7" key="1">
    <citation type="journal article" date="2019" name="Int. J. Syst. Evol. Microbiol.">
        <title>The Global Catalogue of Microorganisms (GCM) 10K type strain sequencing project: providing services to taxonomists for standard genome sequencing and annotation.</title>
        <authorList>
            <consortium name="The Broad Institute Genomics Platform"/>
            <consortium name="The Broad Institute Genome Sequencing Center for Infectious Disease"/>
            <person name="Wu L."/>
            <person name="Ma J."/>
        </authorList>
    </citation>
    <scope>NUCLEOTIDE SEQUENCE [LARGE SCALE GENOMIC DNA]</scope>
    <source>
        <strain evidence="7">CGMCC 1.12766</strain>
    </source>
</reference>
<dbReference type="Proteomes" id="UP000648722">
    <property type="component" value="Unassembled WGS sequence"/>
</dbReference>
<name>A0ABQ1XTE8_9PROT</name>
<evidence type="ECO:0000256" key="5">
    <source>
        <dbReference type="NCBIfam" id="TIGR00205"/>
    </source>
</evidence>
<organism evidence="6 7">
    <name type="scientific">Glycocaulis albus</name>
    <dbReference type="NCBI Taxonomy" id="1382801"/>
    <lineage>
        <taxon>Bacteria</taxon>
        <taxon>Pseudomonadati</taxon>
        <taxon>Pseudomonadota</taxon>
        <taxon>Alphaproteobacteria</taxon>
        <taxon>Maricaulales</taxon>
        <taxon>Maricaulaceae</taxon>
        <taxon>Glycocaulis</taxon>
    </lineage>
</organism>
<dbReference type="EMBL" id="BMFS01000008">
    <property type="protein sequence ID" value="GGH02804.1"/>
    <property type="molecule type" value="Genomic_DNA"/>
</dbReference>
<evidence type="ECO:0000256" key="3">
    <source>
        <dbReference type="ARBA" id="ARBA00023143"/>
    </source>
</evidence>
<comment type="caution">
    <text evidence="6">The sequence shown here is derived from an EMBL/GenBank/DDBJ whole genome shotgun (WGS) entry which is preliminary data.</text>
</comment>
<dbReference type="HAMAP" id="MF_00724">
    <property type="entry name" value="FliE"/>
    <property type="match status" value="1"/>
</dbReference>
<dbReference type="InterPro" id="IPR001624">
    <property type="entry name" value="FliE"/>
</dbReference>
<comment type="similarity">
    <text evidence="2 4">Belongs to the FliE family.</text>
</comment>
<accession>A0ABQ1XTE8</accession>
<protein>
    <recommendedName>
        <fullName evidence="4 5">Flagellar hook-basal body complex protein FliE</fullName>
    </recommendedName>
</protein>
<evidence type="ECO:0000256" key="2">
    <source>
        <dbReference type="ARBA" id="ARBA00009272"/>
    </source>
</evidence>
<evidence type="ECO:0000256" key="1">
    <source>
        <dbReference type="ARBA" id="ARBA00004117"/>
    </source>
</evidence>
<evidence type="ECO:0000313" key="7">
    <source>
        <dbReference type="Proteomes" id="UP000648722"/>
    </source>
</evidence>
<dbReference type="NCBIfam" id="TIGR00205">
    <property type="entry name" value="fliE"/>
    <property type="match status" value="1"/>
</dbReference>
<proteinExistence type="inferred from homology"/>
<dbReference type="PRINTS" id="PR01006">
    <property type="entry name" value="FLGHOOKFLIE"/>
</dbReference>
<keyword evidence="3 4" id="KW-0975">Bacterial flagellum</keyword>
<dbReference type="Pfam" id="PF02049">
    <property type="entry name" value="FliE"/>
    <property type="match status" value="1"/>
</dbReference>
<sequence>MDLAAIRAYAQAARQVADPNAASAAGAGNPVAGGFGELVTNALNETQAVMQASETLTAQNAAGQAELVDVVTAMAAAEVQLETVIAVRDQVIRAYQEILRMPI</sequence>
<dbReference type="RefSeq" id="WP_188452334.1">
    <property type="nucleotide sequence ID" value="NZ_BMFS01000008.1"/>
</dbReference>
<dbReference type="PANTHER" id="PTHR34653:SF1">
    <property type="entry name" value="FLAGELLAR HOOK-BASAL BODY COMPLEX PROTEIN FLIE"/>
    <property type="match status" value="1"/>
</dbReference>
<keyword evidence="7" id="KW-1185">Reference proteome</keyword>
<evidence type="ECO:0000256" key="4">
    <source>
        <dbReference type="HAMAP-Rule" id="MF_00724"/>
    </source>
</evidence>
<comment type="subcellular location">
    <subcellularLocation>
        <location evidence="1 4">Bacterial flagellum basal body</location>
    </subcellularLocation>
</comment>
<evidence type="ECO:0000313" key="6">
    <source>
        <dbReference type="EMBL" id="GGH02804.1"/>
    </source>
</evidence>
<dbReference type="PANTHER" id="PTHR34653">
    <property type="match status" value="1"/>
</dbReference>
<gene>
    <name evidence="4" type="primary">fliE</name>
    <name evidence="6" type="ORF">GCM10007420_18880</name>
</gene>